<proteinExistence type="predicted"/>
<dbReference type="Proteomes" id="UP001434883">
    <property type="component" value="Unassembled WGS sequence"/>
</dbReference>
<comment type="caution">
    <text evidence="2">The sequence shown here is derived from an EMBL/GenBank/DDBJ whole genome shotgun (WGS) entry which is preliminary data.</text>
</comment>
<evidence type="ECO:0008006" key="4">
    <source>
        <dbReference type="Google" id="ProtNLM"/>
    </source>
</evidence>
<evidence type="ECO:0000313" key="2">
    <source>
        <dbReference type="EMBL" id="MEQ2214180.1"/>
    </source>
</evidence>
<gene>
    <name evidence="2" type="ORF">XENOCAPTIV_017838</name>
</gene>
<protein>
    <recommendedName>
        <fullName evidence="4">Secreted protein</fullName>
    </recommendedName>
</protein>
<feature type="signal peptide" evidence="1">
    <location>
        <begin position="1"/>
        <end position="21"/>
    </location>
</feature>
<evidence type="ECO:0000313" key="3">
    <source>
        <dbReference type="Proteomes" id="UP001434883"/>
    </source>
</evidence>
<reference evidence="2 3" key="1">
    <citation type="submission" date="2021-06" db="EMBL/GenBank/DDBJ databases">
        <authorList>
            <person name="Palmer J.M."/>
        </authorList>
    </citation>
    <scope>NUCLEOTIDE SEQUENCE [LARGE SCALE GENOMIC DNA]</scope>
    <source>
        <strain evidence="2 3">XC_2019</strain>
        <tissue evidence="2">Muscle</tissue>
    </source>
</reference>
<organism evidence="2 3">
    <name type="scientific">Xenoophorus captivus</name>
    <dbReference type="NCBI Taxonomy" id="1517983"/>
    <lineage>
        <taxon>Eukaryota</taxon>
        <taxon>Metazoa</taxon>
        <taxon>Chordata</taxon>
        <taxon>Craniata</taxon>
        <taxon>Vertebrata</taxon>
        <taxon>Euteleostomi</taxon>
        <taxon>Actinopterygii</taxon>
        <taxon>Neopterygii</taxon>
        <taxon>Teleostei</taxon>
        <taxon>Neoteleostei</taxon>
        <taxon>Acanthomorphata</taxon>
        <taxon>Ovalentaria</taxon>
        <taxon>Atherinomorphae</taxon>
        <taxon>Cyprinodontiformes</taxon>
        <taxon>Goodeidae</taxon>
        <taxon>Xenoophorus</taxon>
    </lineage>
</organism>
<dbReference type="EMBL" id="JAHRIN010067256">
    <property type="protein sequence ID" value="MEQ2214180.1"/>
    <property type="molecule type" value="Genomic_DNA"/>
</dbReference>
<feature type="chain" id="PRO_5046238744" description="Secreted protein" evidence="1">
    <location>
        <begin position="22"/>
        <end position="125"/>
    </location>
</feature>
<keyword evidence="3" id="KW-1185">Reference proteome</keyword>
<accession>A0ABV0S0V0</accession>
<evidence type="ECO:0000256" key="1">
    <source>
        <dbReference type="SAM" id="SignalP"/>
    </source>
</evidence>
<name>A0ABV0S0V0_9TELE</name>
<keyword evidence="1" id="KW-0732">Signal</keyword>
<sequence>MPSSWIFFLYSLPLCILHVLREERGGRWEGGSKGSSLRVCRLASFMSCDHGCPSLHCICVQIRGEESQDVSVLAIMCIKVCEYTNADTSNAKLTATHTHTYTHFHEPENGNMVCVCSTQAGVNSI</sequence>